<organism evidence="1 2">
    <name type="scientific">Sorangium atrum</name>
    <dbReference type="NCBI Taxonomy" id="2995308"/>
    <lineage>
        <taxon>Bacteria</taxon>
        <taxon>Pseudomonadati</taxon>
        <taxon>Myxococcota</taxon>
        <taxon>Polyangia</taxon>
        <taxon>Polyangiales</taxon>
        <taxon>Polyangiaceae</taxon>
        <taxon>Sorangium</taxon>
    </lineage>
</organism>
<dbReference type="Proteomes" id="UP001217485">
    <property type="component" value="Unassembled WGS sequence"/>
</dbReference>
<reference evidence="1 2" key="1">
    <citation type="submission" date="2023-01" db="EMBL/GenBank/DDBJ databases">
        <title>Minimal conservation of predation-associated metabolite biosynthetic gene clusters underscores biosynthetic potential of Myxococcota including descriptions for ten novel species: Archangium lansinium sp. nov., Myxococcus landrumus sp. nov., Nannocystis bai.</title>
        <authorList>
            <person name="Ahearne A."/>
            <person name="Stevens C."/>
            <person name="Dowd S."/>
        </authorList>
    </citation>
    <scope>NUCLEOTIDE SEQUENCE [LARGE SCALE GENOMIC DNA]</scope>
    <source>
        <strain evidence="1 2">WIWO2</strain>
    </source>
</reference>
<evidence type="ECO:0000313" key="2">
    <source>
        <dbReference type="Proteomes" id="UP001217485"/>
    </source>
</evidence>
<dbReference type="EMBL" id="JAQNDK010000006">
    <property type="protein sequence ID" value="MDC0685411.1"/>
    <property type="molecule type" value="Genomic_DNA"/>
</dbReference>
<sequence length="55" mass="5888">MVDCVTPPPALPQPALVAFAVPTTLGANMTDVWYCVMTKLAPIMPISSLKNRKTS</sequence>
<gene>
    <name evidence="1" type="ORF">POL72_47335</name>
</gene>
<name>A0ABT5CG64_9BACT</name>
<protein>
    <submittedName>
        <fullName evidence="1">Uncharacterized protein</fullName>
    </submittedName>
</protein>
<proteinExistence type="predicted"/>
<keyword evidence="2" id="KW-1185">Reference proteome</keyword>
<comment type="caution">
    <text evidence="1">The sequence shown here is derived from an EMBL/GenBank/DDBJ whole genome shotgun (WGS) entry which is preliminary data.</text>
</comment>
<accession>A0ABT5CG64</accession>
<evidence type="ECO:0000313" key="1">
    <source>
        <dbReference type="EMBL" id="MDC0685411.1"/>
    </source>
</evidence>